<dbReference type="InterPro" id="IPR001387">
    <property type="entry name" value="Cro/C1-type_HTH"/>
</dbReference>
<dbReference type="Gene3D" id="1.10.260.40">
    <property type="entry name" value="lambda repressor-like DNA-binding domains"/>
    <property type="match status" value="1"/>
</dbReference>
<organism evidence="2">
    <name type="scientific">marine sediment metagenome</name>
    <dbReference type="NCBI Taxonomy" id="412755"/>
    <lineage>
        <taxon>unclassified sequences</taxon>
        <taxon>metagenomes</taxon>
        <taxon>ecological metagenomes</taxon>
    </lineage>
</organism>
<dbReference type="GO" id="GO:0003677">
    <property type="term" value="F:DNA binding"/>
    <property type="evidence" value="ECO:0007669"/>
    <property type="project" value="InterPro"/>
</dbReference>
<dbReference type="AlphaFoldDB" id="A0A0F9EYC6"/>
<gene>
    <name evidence="2" type="ORF">LCGC14_2309800</name>
</gene>
<evidence type="ECO:0000313" key="2">
    <source>
        <dbReference type="EMBL" id="KKL50005.1"/>
    </source>
</evidence>
<sequence length="72" mass="8387">MGFREWLRGLLKNRTYRSQYEMAQAFSVKQPTVHHWLHGKKRPGRESCGHISDATGKPLADIYEMVRQDVSV</sequence>
<name>A0A0F9EYC6_9ZZZZ</name>
<dbReference type="InterPro" id="IPR010982">
    <property type="entry name" value="Lambda_DNA-bd_dom_sf"/>
</dbReference>
<feature type="domain" description="HTH cro/C1-type" evidence="1">
    <location>
        <begin position="18"/>
        <end position="62"/>
    </location>
</feature>
<accession>A0A0F9EYC6</accession>
<dbReference type="EMBL" id="LAZR01032755">
    <property type="protein sequence ID" value="KKL50005.1"/>
    <property type="molecule type" value="Genomic_DNA"/>
</dbReference>
<protein>
    <recommendedName>
        <fullName evidence="1">HTH cro/C1-type domain-containing protein</fullName>
    </recommendedName>
</protein>
<comment type="caution">
    <text evidence="2">The sequence shown here is derived from an EMBL/GenBank/DDBJ whole genome shotgun (WGS) entry which is preliminary data.</text>
</comment>
<proteinExistence type="predicted"/>
<dbReference type="SUPFAM" id="SSF47413">
    <property type="entry name" value="lambda repressor-like DNA-binding domains"/>
    <property type="match status" value="1"/>
</dbReference>
<reference evidence="2" key="1">
    <citation type="journal article" date="2015" name="Nature">
        <title>Complex archaea that bridge the gap between prokaryotes and eukaryotes.</title>
        <authorList>
            <person name="Spang A."/>
            <person name="Saw J.H."/>
            <person name="Jorgensen S.L."/>
            <person name="Zaremba-Niedzwiedzka K."/>
            <person name="Martijn J."/>
            <person name="Lind A.E."/>
            <person name="van Eijk R."/>
            <person name="Schleper C."/>
            <person name="Guy L."/>
            <person name="Ettema T.J."/>
        </authorList>
    </citation>
    <scope>NUCLEOTIDE SEQUENCE</scope>
</reference>
<dbReference type="PROSITE" id="PS50943">
    <property type="entry name" value="HTH_CROC1"/>
    <property type="match status" value="1"/>
</dbReference>
<evidence type="ECO:0000259" key="1">
    <source>
        <dbReference type="PROSITE" id="PS50943"/>
    </source>
</evidence>